<protein>
    <submittedName>
        <fullName evidence="2">Uncharacterized protein</fullName>
    </submittedName>
</protein>
<evidence type="ECO:0000313" key="2">
    <source>
        <dbReference type="EMBL" id="KIE58219.1"/>
    </source>
</evidence>
<comment type="similarity">
    <text evidence="1">Belongs to the HupF/HypC family.</text>
</comment>
<sequence>MRFIKEFYPGNCPFFAQVLSITYDPVQKDLVGWVQCGDTKSRINFSFIPEIQVGDWVIVQFGFAKTKVDFSKFSAYEILLLRKLATFLGEESWIEAEACCYGSFSLDPLPPFFFCFGFFNLSFL</sequence>
<dbReference type="Proteomes" id="UP000031594">
    <property type="component" value="Unassembled WGS sequence"/>
</dbReference>
<evidence type="ECO:0000313" key="3">
    <source>
        <dbReference type="Proteomes" id="UP000031594"/>
    </source>
</evidence>
<accession>A0ABR4ZVX5</accession>
<evidence type="ECO:0000256" key="1">
    <source>
        <dbReference type="ARBA" id="ARBA00006018"/>
    </source>
</evidence>
<dbReference type="Pfam" id="PF01455">
    <property type="entry name" value="HupF_HypC"/>
    <property type="match status" value="1"/>
</dbReference>
<dbReference type="RefSeq" id="WP_039721822.1">
    <property type="nucleotide sequence ID" value="NZ_JQNX01000006.1"/>
</dbReference>
<dbReference type="InterPro" id="IPR001109">
    <property type="entry name" value="Hydrogenase_HupF/HypC"/>
</dbReference>
<reference evidence="2 3" key="1">
    <citation type="submission" date="2014-08" db="EMBL/GenBank/DDBJ databases">
        <title>Methylacidiphilum kamchatkense strain Kam1 draft genome sequence.</title>
        <authorList>
            <person name="Birkeland N.-K."/>
            <person name="Erikstad H.A."/>
        </authorList>
    </citation>
    <scope>NUCLEOTIDE SEQUENCE [LARGE SCALE GENOMIC DNA]</scope>
    <source>
        <strain evidence="2 3">Kam1</strain>
    </source>
</reference>
<dbReference type="SUPFAM" id="SSF159127">
    <property type="entry name" value="HupF/HypC-like"/>
    <property type="match status" value="1"/>
</dbReference>
<keyword evidence="3" id="KW-1185">Reference proteome</keyword>
<comment type="caution">
    <text evidence="2">The sequence shown here is derived from an EMBL/GenBank/DDBJ whole genome shotgun (WGS) entry which is preliminary data.</text>
</comment>
<gene>
    <name evidence="2" type="ORF">A946_08615</name>
</gene>
<dbReference type="Gene3D" id="2.30.30.140">
    <property type="match status" value="1"/>
</dbReference>
<name>A0ABR4ZVX5_9BACT</name>
<proteinExistence type="inferred from homology"/>
<organism evidence="2 3">
    <name type="scientific">Methylacidiphilum kamchatkense Kam1</name>
    <dbReference type="NCBI Taxonomy" id="1202785"/>
    <lineage>
        <taxon>Bacteria</taxon>
        <taxon>Pseudomonadati</taxon>
        <taxon>Verrucomicrobiota</taxon>
        <taxon>Methylacidiphilae</taxon>
        <taxon>Methylacidiphilales</taxon>
        <taxon>Methylacidiphilaceae</taxon>
        <taxon>Methylacidiphilum (ex Ratnadevi et al. 2023)</taxon>
    </lineage>
</organism>
<dbReference type="EMBL" id="JQNX01000006">
    <property type="protein sequence ID" value="KIE58219.1"/>
    <property type="molecule type" value="Genomic_DNA"/>
</dbReference>